<dbReference type="KEGG" id="bgt:106070113"/>
<dbReference type="AlphaFoldDB" id="A0A2C9JVT7"/>
<organism evidence="7 8">
    <name type="scientific">Biomphalaria glabrata</name>
    <name type="common">Bloodfluke planorb</name>
    <name type="synonym">Freshwater snail</name>
    <dbReference type="NCBI Taxonomy" id="6526"/>
    <lineage>
        <taxon>Eukaryota</taxon>
        <taxon>Metazoa</taxon>
        <taxon>Spiralia</taxon>
        <taxon>Lophotrochozoa</taxon>
        <taxon>Mollusca</taxon>
        <taxon>Gastropoda</taxon>
        <taxon>Heterobranchia</taxon>
        <taxon>Euthyneura</taxon>
        <taxon>Panpulmonata</taxon>
        <taxon>Hygrophila</taxon>
        <taxon>Lymnaeoidea</taxon>
        <taxon>Planorbidae</taxon>
        <taxon>Biomphalaria</taxon>
    </lineage>
</organism>
<dbReference type="STRING" id="6526.A0A2C9JVT7"/>
<reference evidence="7" key="1">
    <citation type="submission" date="2020-05" db="UniProtKB">
        <authorList>
            <consortium name="EnsemblMetazoa"/>
        </authorList>
    </citation>
    <scope>IDENTIFICATION</scope>
    <source>
        <strain evidence="7">BB02</strain>
    </source>
</reference>
<proteinExistence type="inferred from homology"/>
<evidence type="ECO:0000313" key="7">
    <source>
        <dbReference type="EnsemblMetazoa" id="BGLB008811-PB"/>
    </source>
</evidence>
<dbReference type="PANTHER" id="PTHR23033">
    <property type="entry name" value="BETA1,3-GALACTOSYLTRANSFERASE"/>
    <property type="match status" value="1"/>
</dbReference>
<dbReference type="Proteomes" id="UP000076420">
    <property type="component" value="Unassembled WGS sequence"/>
</dbReference>
<dbReference type="GO" id="GO:0016020">
    <property type="term" value="C:membrane"/>
    <property type="evidence" value="ECO:0007669"/>
    <property type="project" value="UniProtKB-SubCell"/>
</dbReference>
<evidence type="ECO:0000256" key="3">
    <source>
        <dbReference type="ARBA" id="ARBA00022692"/>
    </source>
</evidence>
<dbReference type="VEuPathDB" id="VectorBase:BGLB008811"/>
<protein>
    <recommendedName>
        <fullName evidence="9">N-acetylgalactosaminide beta-1,3-galactosyltransferase</fullName>
    </recommendedName>
</protein>
<evidence type="ECO:0000256" key="1">
    <source>
        <dbReference type="ARBA" id="ARBA00004606"/>
    </source>
</evidence>
<comment type="similarity">
    <text evidence="2">Belongs to the glycosyltransferase 31 family. Beta3-Gal-T subfamily.</text>
</comment>
<comment type="subcellular location">
    <subcellularLocation>
        <location evidence="1">Membrane</location>
        <topology evidence="1">Single-pass type II membrane protein</topology>
    </subcellularLocation>
</comment>
<dbReference type="VEuPathDB" id="VectorBase:BGLAX_031490"/>
<evidence type="ECO:0000256" key="6">
    <source>
        <dbReference type="ARBA" id="ARBA00023136"/>
    </source>
</evidence>
<evidence type="ECO:0000313" key="8">
    <source>
        <dbReference type="Proteomes" id="UP000076420"/>
    </source>
</evidence>
<sequence length="169" mass="18937">MTQLSIYHKVPLIYLDLLIALHSGGGGYVLSKEALRRLAEKGNDSNTCRQDGGAEDAELGHCMQKLGVKTANSTDALGRSRFHCFDPETHLFGGYPDWYYQYDANGAKKADDDTYVIVENLRYFLSDQNTSEPIYFGHHFKTIVKQGYYSTSMRPSSGFKSMCIALNSL</sequence>
<keyword evidence="4" id="KW-0735">Signal-anchor</keyword>
<accession>A0A2C9JVT7</accession>
<evidence type="ECO:0008006" key="9">
    <source>
        <dbReference type="Google" id="ProtNLM"/>
    </source>
</evidence>
<dbReference type="InterPro" id="IPR026050">
    <property type="entry name" value="C1GALT1/C1GALT1_chp1"/>
</dbReference>
<dbReference type="EnsemblMetazoa" id="BGLB008811-RB">
    <property type="protein sequence ID" value="BGLB008811-PB"/>
    <property type="gene ID" value="BGLB008811"/>
</dbReference>
<keyword evidence="3" id="KW-0812">Transmembrane</keyword>
<dbReference type="PANTHER" id="PTHR23033:SF14">
    <property type="entry name" value="GLYCOPROTEIN-N-ACETYLGALACTOSAMINE 3-BETA-GALACTOSYLTRANSFERASE 1-RELATED"/>
    <property type="match status" value="1"/>
</dbReference>
<evidence type="ECO:0000256" key="2">
    <source>
        <dbReference type="ARBA" id="ARBA00006462"/>
    </source>
</evidence>
<name>A0A2C9JVT7_BIOGL</name>
<keyword evidence="5" id="KW-1133">Transmembrane helix</keyword>
<evidence type="ECO:0000256" key="4">
    <source>
        <dbReference type="ARBA" id="ARBA00022968"/>
    </source>
</evidence>
<keyword evidence="6" id="KW-0472">Membrane</keyword>
<gene>
    <name evidence="7" type="primary">106070113</name>
</gene>
<evidence type="ECO:0000256" key="5">
    <source>
        <dbReference type="ARBA" id="ARBA00022989"/>
    </source>
</evidence>
<dbReference type="Gene3D" id="3.90.550.50">
    <property type="match status" value="2"/>
</dbReference>
<dbReference type="GO" id="GO:0016263">
    <property type="term" value="F:glycoprotein-N-acetylgalactosamine 3-beta-galactosyltransferase activity"/>
    <property type="evidence" value="ECO:0007669"/>
    <property type="project" value="TreeGrafter"/>
</dbReference>